<keyword evidence="3" id="KW-1185">Reference proteome</keyword>
<dbReference type="OrthoDB" id="6514198at2759"/>
<dbReference type="InParanoid" id="A0A7M7KC90"/>
<dbReference type="KEGG" id="vde:111251888"/>
<protein>
    <submittedName>
        <fullName evidence="2">Uncharacterized protein</fullName>
    </submittedName>
</protein>
<dbReference type="RefSeq" id="XP_022664719.1">
    <property type="nucleotide sequence ID" value="XM_022808984.1"/>
</dbReference>
<dbReference type="RefSeq" id="XP_022664720.1">
    <property type="nucleotide sequence ID" value="XM_022808985.1"/>
</dbReference>
<evidence type="ECO:0000256" key="1">
    <source>
        <dbReference type="SAM" id="MobiDB-lite"/>
    </source>
</evidence>
<dbReference type="GeneID" id="111251888"/>
<dbReference type="EnsemblMetazoa" id="XM_022808984">
    <property type="protein sequence ID" value="XP_022664719"/>
    <property type="gene ID" value="LOC111251888"/>
</dbReference>
<dbReference type="EnsemblMetazoa" id="XM_022808983">
    <property type="protein sequence ID" value="XP_022664718"/>
    <property type="gene ID" value="LOC111251888"/>
</dbReference>
<dbReference type="RefSeq" id="XP_022664718.1">
    <property type="nucleotide sequence ID" value="XM_022808983.1"/>
</dbReference>
<proteinExistence type="predicted"/>
<evidence type="ECO:0000313" key="3">
    <source>
        <dbReference type="Proteomes" id="UP000594260"/>
    </source>
</evidence>
<dbReference type="EnsemblMetazoa" id="XM_022808985">
    <property type="protein sequence ID" value="XP_022664720"/>
    <property type="gene ID" value="LOC111251888"/>
</dbReference>
<dbReference type="AlphaFoldDB" id="A0A7M7KC90"/>
<feature type="region of interest" description="Disordered" evidence="1">
    <location>
        <begin position="243"/>
        <end position="264"/>
    </location>
</feature>
<feature type="region of interest" description="Disordered" evidence="1">
    <location>
        <begin position="207"/>
        <end position="230"/>
    </location>
</feature>
<sequence length="334" mass="37299">MELESYTNVILRQSLRELLSPHSPLWPEVKVFMSICKSAGQRLPPEVQVWNMMNVRKGLKRLLRLSPLYGSTDGVVDTSKSNKIELKAVRTSGAKCEDHDPVQVKLLLRWIVERIEIAAAYALQRLRIGHQVNWISALLASLARIRQFCIEILEKLEHKIVKHSATKQHFDEGVPLDRATFVQLKAGLSAKSQLKLSSANARSSETATDVKSQVNIPSSSTTIQSGKRQRSTAIKEQACGIAKTSDDARQQGSNAEKSDTCVTKEKQSKHPIIIELRSHIKQLMKGKSAMTKTALKKIYGIALKRSRFYAAGDDRSIRKLCKVALHKAQASVNK</sequence>
<name>A0A7M7KC90_VARDE</name>
<dbReference type="Proteomes" id="UP000594260">
    <property type="component" value="Unplaced"/>
</dbReference>
<organism evidence="2 3">
    <name type="scientific">Varroa destructor</name>
    <name type="common">Honeybee mite</name>
    <dbReference type="NCBI Taxonomy" id="109461"/>
    <lineage>
        <taxon>Eukaryota</taxon>
        <taxon>Metazoa</taxon>
        <taxon>Ecdysozoa</taxon>
        <taxon>Arthropoda</taxon>
        <taxon>Chelicerata</taxon>
        <taxon>Arachnida</taxon>
        <taxon>Acari</taxon>
        <taxon>Parasitiformes</taxon>
        <taxon>Mesostigmata</taxon>
        <taxon>Gamasina</taxon>
        <taxon>Dermanyssoidea</taxon>
        <taxon>Varroidae</taxon>
        <taxon>Varroa</taxon>
    </lineage>
</organism>
<reference evidence="2" key="1">
    <citation type="submission" date="2021-01" db="UniProtKB">
        <authorList>
            <consortium name="EnsemblMetazoa"/>
        </authorList>
    </citation>
    <scope>IDENTIFICATION</scope>
</reference>
<evidence type="ECO:0000313" key="2">
    <source>
        <dbReference type="EnsemblMetazoa" id="XP_022664720"/>
    </source>
</evidence>
<accession>A0A7M7KC90</accession>